<dbReference type="InterPro" id="IPR026618">
    <property type="entry name" value="MPLKIP-like_vertebrate"/>
</dbReference>
<dbReference type="GO" id="GO:0005813">
    <property type="term" value="C:centrosome"/>
    <property type="evidence" value="ECO:0007669"/>
    <property type="project" value="TreeGrafter"/>
</dbReference>
<evidence type="ECO:0000313" key="2">
    <source>
        <dbReference type="EMBL" id="POI22992.1"/>
    </source>
</evidence>
<accession>A0A2P4SFT8</accession>
<gene>
    <name evidence="2" type="ORF">CIB84_013260</name>
</gene>
<reference evidence="2 3" key="1">
    <citation type="submission" date="2018-01" db="EMBL/GenBank/DDBJ databases">
        <title>Comparison of the Chinese Bamboo Partridge and Red Junglefowl genome sequences highlights the importance of demography in genome evolution.</title>
        <authorList>
            <person name="Tiley G.P."/>
            <person name="Kimball R.T."/>
            <person name="Braun E.L."/>
            <person name="Burleigh J.G."/>
        </authorList>
    </citation>
    <scope>NUCLEOTIDE SEQUENCE [LARGE SCALE GENOMIC DNA]</scope>
    <source>
        <strain evidence="2">RTK389</strain>
        <tissue evidence="2">Blood</tissue>
    </source>
</reference>
<dbReference type="GO" id="GO:0030496">
    <property type="term" value="C:midbody"/>
    <property type="evidence" value="ECO:0007669"/>
    <property type="project" value="TreeGrafter"/>
</dbReference>
<feature type="compositionally biased region" description="Pro residues" evidence="1">
    <location>
        <begin position="41"/>
        <end position="50"/>
    </location>
</feature>
<name>A0A2P4SFT8_BAMTH</name>
<sequence length="164" mass="16746">MYRQSFRPPTPPYAGGGFRSPPSGGGGPVPPSPRGYGSPYHTPPYGPWPGPYGGGLSPRGTGFGSGGRFGSPSPGGQTPRRPQSASPRYPTSRSTSARPGATRGTTRYGAGRRGARAAPREGASGGQSTAGAGSRQQLRPPGKGARTTLSDVCPPSLGRMERPR</sequence>
<dbReference type="PANTHER" id="PTHR22446:SF3">
    <property type="entry name" value="M-PHASE-SPECIFIC PLK1-INTERACTING PROTEIN"/>
    <property type="match status" value="1"/>
</dbReference>
<evidence type="ECO:0000313" key="3">
    <source>
        <dbReference type="Proteomes" id="UP000237246"/>
    </source>
</evidence>
<feature type="compositionally biased region" description="Low complexity" evidence="1">
    <location>
        <begin position="95"/>
        <end position="109"/>
    </location>
</feature>
<dbReference type="EMBL" id="PPHD01052805">
    <property type="protein sequence ID" value="POI22992.1"/>
    <property type="molecule type" value="Genomic_DNA"/>
</dbReference>
<evidence type="ECO:0000256" key="1">
    <source>
        <dbReference type="SAM" id="MobiDB-lite"/>
    </source>
</evidence>
<feature type="compositionally biased region" description="Gly residues" evidence="1">
    <location>
        <begin position="14"/>
        <end position="27"/>
    </location>
</feature>
<feature type="compositionally biased region" description="Gly residues" evidence="1">
    <location>
        <begin position="51"/>
        <end position="69"/>
    </location>
</feature>
<feature type="compositionally biased region" description="Low complexity" evidence="1">
    <location>
        <begin position="116"/>
        <end position="137"/>
    </location>
</feature>
<comment type="caution">
    <text evidence="2">The sequence shown here is derived from an EMBL/GenBank/DDBJ whole genome shotgun (WGS) entry which is preliminary data.</text>
</comment>
<protein>
    <submittedName>
        <fullName evidence="2">Uncharacterized protein</fullName>
    </submittedName>
</protein>
<organism evidence="2 3">
    <name type="scientific">Bambusicola thoracicus</name>
    <name type="common">Chinese bamboo-partridge</name>
    <name type="synonym">Perdix thoracica</name>
    <dbReference type="NCBI Taxonomy" id="9083"/>
    <lineage>
        <taxon>Eukaryota</taxon>
        <taxon>Metazoa</taxon>
        <taxon>Chordata</taxon>
        <taxon>Craniata</taxon>
        <taxon>Vertebrata</taxon>
        <taxon>Euteleostomi</taxon>
        <taxon>Archelosauria</taxon>
        <taxon>Archosauria</taxon>
        <taxon>Dinosauria</taxon>
        <taxon>Saurischia</taxon>
        <taxon>Theropoda</taxon>
        <taxon>Coelurosauria</taxon>
        <taxon>Aves</taxon>
        <taxon>Neognathae</taxon>
        <taxon>Galloanserae</taxon>
        <taxon>Galliformes</taxon>
        <taxon>Phasianidae</taxon>
        <taxon>Perdicinae</taxon>
        <taxon>Bambusicola</taxon>
    </lineage>
</organism>
<keyword evidence="3" id="KW-1185">Reference proteome</keyword>
<dbReference type="Proteomes" id="UP000237246">
    <property type="component" value="Unassembled WGS sequence"/>
</dbReference>
<dbReference type="GO" id="GO:0005634">
    <property type="term" value="C:nucleus"/>
    <property type="evidence" value="ECO:0007669"/>
    <property type="project" value="TreeGrafter"/>
</dbReference>
<dbReference type="AlphaFoldDB" id="A0A2P4SFT8"/>
<feature type="compositionally biased region" description="Polar residues" evidence="1">
    <location>
        <begin position="80"/>
        <end position="94"/>
    </location>
</feature>
<feature type="region of interest" description="Disordered" evidence="1">
    <location>
        <begin position="1"/>
        <end position="164"/>
    </location>
</feature>
<proteinExistence type="predicted"/>
<dbReference type="PANTHER" id="PTHR22446">
    <property type="entry name" value="M-PHASE-SPECIFIC PLK1-INTERACTING PROTEIN"/>
    <property type="match status" value="1"/>
</dbReference>